<dbReference type="SUPFAM" id="SSF47459">
    <property type="entry name" value="HLH, helix-loop-helix DNA-binding domain"/>
    <property type="match status" value="1"/>
</dbReference>
<evidence type="ECO:0000256" key="4">
    <source>
        <dbReference type="ARBA" id="ARBA00023163"/>
    </source>
</evidence>
<proteinExistence type="inferred from homology"/>
<evidence type="ECO:0000256" key="5">
    <source>
        <dbReference type="ARBA" id="ARBA00023242"/>
    </source>
</evidence>
<keyword evidence="3" id="KW-0805">Transcription regulation</keyword>
<reference evidence="7" key="2">
    <citation type="submission" date="2023-06" db="EMBL/GenBank/DDBJ databases">
        <authorList>
            <person name="Ma L."/>
            <person name="Liu K.-W."/>
            <person name="Li Z."/>
            <person name="Hsiao Y.-Y."/>
            <person name="Qi Y."/>
            <person name="Fu T."/>
            <person name="Tang G."/>
            <person name="Zhang D."/>
            <person name="Sun W.-H."/>
            <person name="Liu D.-K."/>
            <person name="Li Y."/>
            <person name="Chen G.-Z."/>
            <person name="Liu X.-D."/>
            <person name="Liao X.-Y."/>
            <person name="Jiang Y.-T."/>
            <person name="Yu X."/>
            <person name="Hao Y."/>
            <person name="Huang J."/>
            <person name="Zhao X.-W."/>
            <person name="Ke S."/>
            <person name="Chen Y.-Y."/>
            <person name="Wu W.-L."/>
            <person name="Hsu J.-L."/>
            <person name="Lin Y.-F."/>
            <person name="Huang M.-D."/>
            <person name="Li C.-Y."/>
            <person name="Huang L."/>
            <person name="Wang Z.-W."/>
            <person name="Zhao X."/>
            <person name="Zhong W.-Y."/>
            <person name="Peng D.-H."/>
            <person name="Ahmad S."/>
            <person name="Lan S."/>
            <person name="Zhang J.-S."/>
            <person name="Tsai W.-C."/>
            <person name="Van De Peer Y."/>
            <person name="Liu Z.-J."/>
        </authorList>
    </citation>
    <scope>NUCLEOTIDE SEQUENCE</scope>
    <source>
        <strain evidence="7">SCP</strain>
        <tissue evidence="7">Leaves</tissue>
    </source>
</reference>
<gene>
    <name evidence="7" type="ORF">QJS04_geneDACA003408</name>
</gene>
<dbReference type="SMART" id="SM00353">
    <property type="entry name" value="HLH"/>
    <property type="match status" value="1"/>
</dbReference>
<evidence type="ECO:0000259" key="6">
    <source>
        <dbReference type="PROSITE" id="PS50888"/>
    </source>
</evidence>
<evidence type="ECO:0000313" key="7">
    <source>
        <dbReference type="EMBL" id="KAK1278827.1"/>
    </source>
</evidence>
<keyword evidence="5" id="KW-0539">Nucleus</keyword>
<dbReference type="Gene3D" id="4.10.280.10">
    <property type="entry name" value="Helix-loop-helix DNA-binding domain"/>
    <property type="match status" value="1"/>
</dbReference>
<evidence type="ECO:0000313" key="8">
    <source>
        <dbReference type="Proteomes" id="UP001179952"/>
    </source>
</evidence>
<evidence type="ECO:0000256" key="2">
    <source>
        <dbReference type="ARBA" id="ARBA00005510"/>
    </source>
</evidence>
<dbReference type="Proteomes" id="UP001179952">
    <property type="component" value="Unassembled WGS sequence"/>
</dbReference>
<dbReference type="GO" id="GO:0000978">
    <property type="term" value="F:RNA polymerase II cis-regulatory region sequence-specific DNA binding"/>
    <property type="evidence" value="ECO:0007669"/>
    <property type="project" value="TreeGrafter"/>
</dbReference>
<dbReference type="InterPro" id="IPR045239">
    <property type="entry name" value="bHLH95_bHLH"/>
</dbReference>
<dbReference type="InterPro" id="IPR011598">
    <property type="entry name" value="bHLH_dom"/>
</dbReference>
<dbReference type="PANTHER" id="PTHR16223:SF268">
    <property type="entry name" value="SPERMATOGENESIS- AND OOGENESIS-SPECIFIC BASIC HELIX-LOOP-HELIX-CONTAINING PROTEIN 2"/>
    <property type="match status" value="1"/>
</dbReference>
<keyword evidence="8" id="KW-1185">Reference proteome</keyword>
<dbReference type="Pfam" id="PF00010">
    <property type="entry name" value="HLH"/>
    <property type="match status" value="1"/>
</dbReference>
<dbReference type="EMBL" id="JAUJYN010000002">
    <property type="protein sequence ID" value="KAK1278827.1"/>
    <property type="molecule type" value="Genomic_DNA"/>
</dbReference>
<evidence type="ECO:0000256" key="1">
    <source>
        <dbReference type="ARBA" id="ARBA00004123"/>
    </source>
</evidence>
<dbReference type="InterPro" id="IPR045843">
    <property type="entry name" value="IND-like"/>
</dbReference>
<reference evidence="7" key="1">
    <citation type="journal article" date="2023" name="Nat. Commun.">
        <title>Diploid and tetraploid genomes of Acorus and the evolution of monocots.</title>
        <authorList>
            <person name="Ma L."/>
            <person name="Liu K.W."/>
            <person name="Li Z."/>
            <person name="Hsiao Y.Y."/>
            <person name="Qi Y."/>
            <person name="Fu T."/>
            <person name="Tang G.D."/>
            <person name="Zhang D."/>
            <person name="Sun W.H."/>
            <person name="Liu D.K."/>
            <person name="Li Y."/>
            <person name="Chen G.Z."/>
            <person name="Liu X.D."/>
            <person name="Liao X.Y."/>
            <person name="Jiang Y.T."/>
            <person name="Yu X."/>
            <person name="Hao Y."/>
            <person name="Huang J."/>
            <person name="Zhao X.W."/>
            <person name="Ke S."/>
            <person name="Chen Y.Y."/>
            <person name="Wu W.L."/>
            <person name="Hsu J.L."/>
            <person name="Lin Y.F."/>
            <person name="Huang M.D."/>
            <person name="Li C.Y."/>
            <person name="Huang L."/>
            <person name="Wang Z.W."/>
            <person name="Zhao X."/>
            <person name="Zhong W.Y."/>
            <person name="Peng D.H."/>
            <person name="Ahmad S."/>
            <person name="Lan S."/>
            <person name="Zhang J.S."/>
            <person name="Tsai W.C."/>
            <person name="Van de Peer Y."/>
            <person name="Liu Z.J."/>
        </authorList>
    </citation>
    <scope>NUCLEOTIDE SEQUENCE</scope>
    <source>
        <strain evidence="7">SCP</strain>
    </source>
</reference>
<comment type="caution">
    <text evidence="7">The sequence shown here is derived from an EMBL/GenBank/DDBJ whole genome shotgun (WGS) entry which is preliminary data.</text>
</comment>
<name>A0AAV9BRN9_ACOGR</name>
<dbReference type="GO" id="GO:0005634">
    <property type="term" value="C:nucleus"/>
    <property type="evidence" value="ECO:0007669"/>
    <property type="project" value="UniProtKB-SubCell"/>
</dbReference>
<dbReference type="GO" id="GO:0000981">
    <property type="term" value="F:DNA-binding transcription factor activity, RNA polymerase II-specific"/>
    <property type="evidence" value="ECO:0007669"/>
    <property type="project" value="TreeGrafter"/>
</dbReference>
<dbReference type="GO" id="GO:0046983">
    <property type="term" value="F:protein dimerization activity"/>
    <property type="evidence" value="ECO:0007669"/>
    <property type="project" value="InterPro"/>
</dbReference>
<sequence length="329" mass="36523">MNEVPMKAKPSISVWPSSYVPLWYHPTYAEILPCQLPQNFDDFVSSSPRPLSAIFPGEIQDRIVFPVGSINSGKEILKFEPDVAYDYSDSLQKQLWGAFVSSSELNDYGKNPFLNIFNVKSEMMGSSSAICGPDQHELLHGEDNVPLIEYPILKACGTSTKVFNDEDDQMIAQDDPLIEKHPVEMRIPGNEHHSGRSLLGLPSGKCGSKRCQEKDRRARIAEGLNNLHKIVPNSGKATQETILGDVVDHVKFLKLQVKGLSQSRLCSEAITDPLIYIEGSGHFLPHEKITSKSLEERIGHLLESNMQAVMQLLEGRGLTLMPISLADSL</sequence>
<dbReference type="AlphaFoldDB" id="A0AAV9BRN9"/>
<accession>A0AAV9BRN9</accession>
<dbReference type="InterPro" id="IPR036638">
    <property type="entry name" value="HLH_DNA-bd_sf"/>
</dbReference>
<comment type="subcellular location">
    <subcellularLocation>
        <location evidence="1">Nucleus</location>
    </subcellularLocation>
</comment>
<dbReference type="PANTHER" id="PTHR16223">
    <property type="entry name" value="TRANSCRIPTION FACTOR BHLH83-RELATED"/>
    <property type="match status" value="1"/>
</dbReference>
<protein>
    <submittedName>
        <fullName evidence="7">Transcription factor bHLH69</fullName>
    </submittedName>
</protein>
<comment type="similarity">
    <text evidence="2">Belongs to the bHLH protein family.</text>
</comment>
<feature type="domain" description="BHLH" evidence="6">
    <location>
        <begin position="204"/>
        <end position="253"/>
    </location>
</feature>
<organism evidence="7 8">
    <name type="scientific">Acorus gramineus</name>
    <name type="common">Dwarf sweet flag</name>
    <dbReference type="NCBI Taxonomy" id="55184"/>
    <lineage>
        <taxon>Eukaryota</taxon>
        <taxon>Viridiplantae</taxon>
        <taxon>Streptophyta</taxon>
        <taxon>Embryophyta</taxon>
        <taxon>Tracheophyta</taxon>
        <taxon>Spermatophyta</taxon>
        <taxon>Magnoliopsida</taxon>
        <taxon>Liliopsida</taxon>
        <taxon>Acoraceae</taxon>
        <taxon>Acorus</taxon>
    </lineage>
</organism>
<dbReference type="PROSITE" id="PS50888">
    <property type="entry name" value="BHLH"/>
    <property type="match status" value="1"/>
</dbReference>
<evidence type="ECO:0000256" key="3">
    <source>
        <dbReference type="ARBA" id="ARBA00023015"/>
    </source>
</evidence>
<dbReference type="CDD" id="cd11393">
    <property type="entry name" value="bHLH_AtbHLH_like"/>
    <property type="match status" value="1"/>
</dbReference>
<keyword evidence="4" id="KW-0804">Transcription</keyword>